<evidence type="ECO:0000256" key="2">
    <source>
        <dbReference type="ARBA" id="ARBA00029447"/>
    </source>
</evidence>
<feature type="coiled-coil region" evidence="4">
    <location>
        <begin position="515"/>
        <end position="546"/>
    </location>
</feature>
<dbReference type="InterPro" id="IPR035965">
    <property type="entry name" value="PAS-like_dom_sf"/>
</dbReference>
<dbReference type="RefSeq" id="WP_212658784.1">
    <property type="nucleotide sequence ID" value="NZ_JAGXTP010000001.1"/>
</dbReference>
<evidence type="ECO:0000313" key="9">
    <source>
        <dbReference type="Proteomes" id="UP000678281"/>
    </source>
</evidence>
<dbReference type="PROSITE" id="PS50885">
    <property type="entry name" value="HAMP"/>
    <property type="match status" value="1"/>
</dbReference>
<dbReference type="InterPro" id="IPR051310">
    <property type="entry name" value="MCP_chemotaxis"/>
</dbReference>
<evidence type="ECO:0000256" key="4">
    <source>
        <dbReference type="SAM" id="Coils"/>
    </source>
</evidence>
<evidence type="ECO:0000259" key="7">
    <source>
        <dbReference type="PROSITE" id="PS50885"/>
    </source>
</evidence>
<dbReference type="InterPro" id="IPR000700">
    <property type="entry name" value="PAS-assoc_C"/>
</dbReference>
<dbReference type="EMBL" id="JAGXTP010000001">
    <property type="protein sequence ID" value="MBS3849300.1"/>
    <property type="molecule type" value="Genomic_DNA"/>
</dbReference>
<dbReference type="AlphaFoldDB" id="A0A942ECC3"/>
<dbReference type="Proteomes" id="UP000678281">
    <property type="component" value="Unassembled WGS sequence"/>
</dbReference>
<dbReference type="SUPFAM" id="SSF58104">
    <property type="entry name" value="Methyl-accepting chemotaxis protein (MCP) signaling domain"/>
    <property type="match status" value="1"/>
</dbReference>
<dbReference type="SUPFAM" id="SSF55785">
    <property type="entry name" value="PYP-like sensor domain (PAS domain)"/>
    <property type="match status" value="2"/>
</dbReference>
<keyword evidence="4" id="KW-0175">Coiled coil</keyword>
<keyword evidence="1" id="KW-0488">Methylation</keyword>
<name>A0A942ECC3_9HYPH</name>
<keyword evidence="9" id="KW-1185">Reference proteome</keyword>
<dbReference type="NCBIfam" id="TIGR00229">
    <property type="entry name" value="sensory_box"/>
    <property type="match status" value="2"/>
</dbReference>
<comment type="similarity">
    <text evidence="2">Belongs to the methyl-accepting chemotaxis (MCP) protein family.</text>
</comment>
<dbReference type="GO" id="GO:0005886">
    <property type="term" value="C:plasma membrane"/>
    <property type="evidence" value="ECO:0007669"/>
    <property type="project" value="TreeGrafter"/>
</dbReference>
<dbReference type="GO" id="GO:0006935">
    <property type="term" value="P:chemotaxis"/>
    <property type="evidence" value="ECO:0007669"/>
    <property type="project" value="InterPro"/>
</dbReference>
<dbReference type="InterPro" id="IPR000014">
    <property type="entry name" value="PAS"/>
</dbReference>
<dbReference type="SMART" id="SM00283">
    <property type="entry name" value="MA"/>
    <property type="match status" value="1"/>
</dbReference>
<dbReference type="SMART" id="SM00091">
    <property type="entry name" value="PAS"/>
    <property type="match status" value="2"/>
</dbReference>
<dbReference type="PRINTS" id="PR00260">
    <property type="entry name" value="CHEMTRNSDUCR"/>
</dbReference>
<keyword evidence="3" id="KW-0807">Transducer</keyword>
<feature type="domain" description="Methyl-accepting transducer" evidence="5">
    <location>
        <begin position="308"/>
        <end position="537"/>
    </location>
</feature>
<evidence type="ECO:0000313" key="8">
    <source>
        <dbReference type="EMBL" id="MBS3849300.1"/>
    </source>
</evidence>
<feature type="domain" description="HAMP" evidence="7">
    <location>
        <begin position="251"/>
        <end position="303"/>
    </location>
</feature>
<dbReference type="Gene3D" id="1.10.287.950">
    <property type="entry name" value="Methyl-accepting chemotaxis protein"/>
    <property type="match status" value="1"/>
</dbReference>
<dbReference type="InterPro" id="IPR001610">
    <property type="entry name" value="PAC"/>
</dbReference>
<reference evidence="8" key="1">
    <citation type="submission" date="2021-04" db="EMBL/GenBank/DDBJ databases">
        <title>Devosia litorisediminis sp. nov., isolated from a sand dune.</title>
        <authorList>
            <person name="Park S."/>
            <person name="Yoon J.-H."/>
        </authorList>
    </citation>
    <scope>NUCLEOTIDE SEQUENCE</scope>
    <source>
        <strain evidence="8">BSSL-BM10</strain>
    </source>
</reference>
<dbReference type="InterPro" id="IPR004089">
    <property type="entry name" value="MCPsignal_dom"/>
</dbReference>
<dbReference type="GO" id="GO:0004888">
    <property type="term" value="F:transmembrane signaling receptor activity"/>
    <property type="evidence" value="ECO:0007669"/>
    <property type="project" value="InterPro"/>
</dbReference>
<dbReference type="PROSITE" id="PS50113">
    <property type="entry name" value="PAC"/>
    <property type="match status" value="2"/>
</dbReference>
<dbReference type="InterPro" id="IPR004090">
    <property type="entry name" value="Chemotax_Me-accpt_rcpt"/>
</dbReference>
<accession>A0A942ECC3</accession>
<feature type="domain" description="PAC" evidence="6">
    <location>
        <begin position="88"/>
        <end position="140"/>
    </location>
</feature>
<protein>
    <submittedName>
        <fullName evidence="8">PAS domain S-box protein</fullName>
    </submittedName>
</protein>
<evidence type="ECO:0000256" key="3">
    <source>
        <dbReference type="PROSITE-ProRule" id="PRU00284"/>
    </source>
</evidence>
<dbReference type="InterPro" id="IPR003660">
    <property type="entry name" value="HAMP_dom"/>
</dbReference>
<gene>
    <name evidence="8" type="ORF">KD146_11395</name>
</gene>
<feature type="domain" description="PAC" evidence="6">
    <location>
        <begin position="210"/>
        <end position="262"/>
    </location>
</feature>
<proteinExistence type="inferred from homology"/>
<dbReference type="InterPro" id="IPR013655">
    <property type="entry name" value="PAS_fold_3"/>
</dbReference>
<dbReference type="Pfam" id="PF08447">
    <property type="entry name" value="PAS_3"/>
    <property type="match status" value="1"/>
</dbReference>
<evidence type="ECO:0000259" key="5">
    <source>
        <dbReference type="PROSITE" id="PS50111"/>
    </source>
</evidence>
<dbReference type="CDD" id="cd00130">
    <property type="entry name" value="PAS"/>
    <property type="match status" value="2"/>
</dbReference>
<evidence type="ECO:0000256" key="1">
    <source>
        <dbReference type="ARBA" id="ARBA00022481"/>
    </source>
</evidence>
<evidence type="ECO:0000259" key="6">
    <source>
        <dbReference type="PROSITE" id="PS50113"/>
    </source>
</evidence>
<dbReference type="Gene3D" id="3.30.450.20">
    <property type="entry name" value="PAS domain"/>
    <property type="match status" value="2"/>
</dbReference>
<dbReference type="CDD" id="cd11386">
    <property type="entry name" value="MCP_signal"/>
    <property type="match status" value="1"/>
</dbReference>
<dbReference type="SMART" id="SM00086">
    <property type="entry name" value="PAC"/>
    <property type="match status" value="2"/>
</dbReference>
<dbReference type="Pfam" id="PF00015">
    <property type="entry name" value="MCPsignal"/>
    <property type="match status" value="1"/>
</dbReference>
<dbReference type="PANTHER" id="PTHR43531">
    <property type="entry name" value="PROTEIN ICFG"/>
    <property type="match status" value="1"/>
</dbReference>
<organism evidence="8 9">
    <name type="scientific">Devosia litorisediminis</name>
    <dbReference type="NCBI Taxonomy" id="2829817"/>
    <lineage>
        <taxon>Bacteria</taxon>
        <taxon>Pseudomonadati</taxon>
        <taxon>Pseudomonadota</taxon>
        <taxon>Alphaproteobacteria</taxon>
        <taxon>Hyphomicrobiales</taxon>
        <taxon>Devosiaceae</taxon>
        <taxon>Devosia</taxon>
    </lineage>
</organism>
<dbReference type="PANTHER" id="PTHR43531:SF14">
    <property type="entry name" value="METHYL-ACCEPTING CHEMOTAXIS PROTEIN I-RELATED"/>
    <property type="match status" value="1"/>
</dbReference>
<dbReference type="GO" id="GO:0007165">
    <property type="term" value="P:signal transduction"/>
    <property type="evidence" value="ECO:0007669"/>
    <property type="project" value="UniProtKB-KW"/>
</dbReference>
<dbReference type="InterPro" id="IPR013656">
    <property type="entry name" value="PAS_4"/>
</dbReference>
<dbReference type="PROSITE" id="PS50111">
    <property type="entry name" value="CHEMOTAXIS_TRANSDUC_2"/>
    <property type="match status" value="1"/>
</dbReference>
<sequence>MALFTSRTKRKIATDDHATLAALSASQAIIEFNLDGTILTANANFLAAMSYELDDVQGKHHSIFVEPSYAKSADYQEFWARLRNGEFNAAEYKRIGNGGKEVWIQASYNPVLDAAGKPFKVIKIATDVTAQKLANADYRGQLAAISKSQAVIEFDLSGTILTANENFCATMGYRLEEIKGQHHSMFAVPDFARSKEYSEFWRALGRGEYQAAEYQRLGKGGKEVWIQASYNPIFDMNGRPYKVVKYATDITARKAAVVTIGASLSRLAGGDLAARIDAPLVGELDEVRLAFNDTVEKFASIMSQLRETSAILKTATGEILSGANDLADRTTRQAAAIEETSAAMEQLSTTVQENAKRSEAANTRSLAVSEAASSTGVVMGEANQAMERISVSSAKISNIIGMIDDIAFQTNLLALNASVEAARAGDAGKGFAVVAVEVRRLAQSAASASSDVKVLVERSAEEVESGSKLVSTAAAKLNDMVESVRQNSELITEIAHATQEQSTAIVEVSTSVRDMDEMTQHNAALVEEMNAALEQTETQASELDQIVEVFTVEHRETVAKPSARHAPPVAHKQTATDIKSQQYRAGNAAKAYAVNGNAAIKQDWNEF</sequence>
<comment type="caution">
    <text evidence="8">The sequence shown here is derived from an EMBL/GenBank/DDBJ whole genome shotgun (WGS) entry which is preliminary data.</text>
</comment>
<dbReference type="Pfam" id="PF08448">
    <property type="entry name" value="PAS_4"/>
    <property type="match status" value="1"/>
</dbReference>